<evidence type="ECO:0000313" key="9">
    <source>
        <dbReference type="Proteomes" id="UP000626244"/>
    </source>
</evidence>
<feature type="transmembrane region" description="Helical" evidence="6">
    <location>
        <begin position="21"/>
        <end position="40"/>
    </location>
</feature>
<comment type="caution">
    <text evidence="8">The sequence shown here is derived from an EMBL/GenBank/DDBJ whole genome shotgun (WGS) entry which is preliminary data.</text>
</comment>
<dbReference type="PROSITE" id="PS50156">
    <property type="entry name" value="SSD"/>
    <property type="match status" value="1"/>
</dbReference>
<dbReference type="PANTHER" id="PTHR33406:SF13">
    <property type="entry name" value="MEMBRANE PROTEIN YDFJ"/>
    <property type="match status" value="1"/>
</dbReference>
<evidence type="ECO:0000313" key="8">
    <source>
        <dbReference type="EMBL" id="GGI11278.1"/>
    </source>
</evidence>
<evidence type="ECO:0000256" key="5">
    <source>
        <dbReference type="ARBA" id="ARBA00023136"/>
    </source>
</evidence>
<evidence type="ECO:0000256" key="3">
    <source>
        <dbReference type="ARBA" id="ARBA00022692"/>
    </source>
</evidence>
<dbReference type="InterPro" id="IPR050545">
    <property type="entry name" value="Mycobact_MmpL"/>
</dbReference>
<feature type="transmembrane region" description="Helical" evidence="6">
    <location>
        <begin position="277"/>
        <end position="303"/>
    </location>
</feature>
<dbReference type="Gene3D" id="1.20.1640.10">
    <property type="entry name" value="Multidrug efflux transporter AcrB transmembrane domain"/>
    <property type="match status" value="2"/>
</dbReference>
<protein>
    <submittedName>
        <fullName evidence="8">Transporter</fullName>
    </submittedName>
</protein>
<sequence>MKSIVNEHSAWKKVGRGIYHFRFVLISLIAVISIFLSIYAKQLPGILEGDGFRTPGDYEKAKNILERDFEQSPDSLIILLERKKNATAKEFQEDIERIVKVIEEEKNIKQFMNPMVDPTMKKENIAYISLLFNEKDYDKLVDRNNNFSKKIESYSDESVKVGTTGFTIISDVMNKTSQEDLKKAEMIGVPIAFIVLFFAFGSLVASAIPILIGLISIFTTFGILAYIGKYVDLSIFVLNVAPMIGLALSIDFALLFVSRYKSELSEQKTSVKEAISITFATAGRAIIFSGICVFIGLSALYFINIDLFRSVAISGAVVVLVSLFLSLTLLPAVLSALGRNINKGTLKWIANRSQDQQQAIWRKFAQFVMKRPIIMALTSLIILGIFVIPIRDVHLNIPTIDALPKHEPSRINYEKYQKEFLPDALNHGSVVVVLDSDEDILMNDNLTSLEKVQQEFENDSDVLKVRSVFNAVNMNAAQLLPALKSPNATKLQPAVNAYIQKDKTFIQVFLNSDPKSEKGKQWVRDIEKKYKGKIEGFQMTNGGQVKFEQELFDEITDNIRYGLIVIMVSTFIILMIAFRSIIIPIKAIIMNVLSLSATFGIITWLFQGGNFGLPQSDIMLILPVFVFGLVFGLSMDYEVFLMSRMQELYEETGDNTYSTREGLVSTSRIITSAASIMIVITGAFAFTDMVPVKQMGIGIAIAIFLDATIVRLVLVPSLMQLFGKWNWWFPFAKNKVEEPKEKVG</sequence>
<feature type="transmembrane region" description="Helical" evidence="6">
    <location>
        <begin position="618"/>
        <end position="637"/>
    </location>
</feature>
<keyword evidence="4 6" id="KW-1133">Transmembrane helix</keyword>
<keyword evidence="3 6" id="KW-0812">Transmembrane</keyword>
<evidence type="ECO:0000256" key="2">
    <source>
        <dbReference type="ARBA" id="ARBA00022475"/>
    </source>
</evidence>
<dbReference type="PRINTS" id="PR00702">
    <property type="entry name" value="ACRIFLAVINRP"/>
</dbReference>
<proteinExistence type="predicted"/>
<feature type="transmembrane region" description="Helical" evidence="6">
    <location>
        <begin position="669"/>
        <end position="689"/>
    </location>
</feature>
<comment type="subcellular location">
    <subcellularLocation>
        <location evidence="1">Cell membrane</location>
        <topology evidence="1">Multi-pass membrane protein</topology>
    </subcellularLocation>
</comment>
<feature type="transmembrane region" description="Helical" evidence="6">
    <location>
        <begin position="315"/>
        <end position="337"/>
    </location>
</feature>
<dbReference type="InterPro" id="IPR001036">
    <property type="entry name" value="Acrflvin-R"/>
</dbReference>
<dbReference type="Proteomes" id="UP000626244">
    <property type="component" value="Unassembled WGS sequence"/>
</dbReference>
<dbReference type="InterPro" id="IPR004869">
    <property type="entry name" value="MMPL_dom"/>
</dbReference>
<evidence type="ECO:0000259" key="7">
    <source>
        <dbReference type="PROSITE" id="PS50156"/>
    </source>
</evidence>
<dbReference type="EMBL" id="BMHB01000001">
    <property type="protein sequence ID" value="GGI11278.1"/>
    <property type="molecule type" value="Genomic_DNA"/>
</dbReference>
<accession>A0A8J3AF63</accession>
<dbReference type="GO" id="GO:0022857">
    <property type="term" value="F:transmembrane transporter activity"/>
    <property type="evidence" value="ECO:0007669"/>
    <property type="project" value="InterPro"/>
</dbReference>
<dbReference type="PANTHER" id="PTHR33406">
    <property type="entry name" value="MEMBRANE PROTEIN MJ1562-RELATED"/>
    <property type="match status" value="1"/>
</dbReference>
<keyword evidence="2" id="KW-1003">Cell membrane</keyword>
<feature type="domain" description="SSD" evidence="7">
    <location>
        <begin position="210"/>
        <end position="336"/>
    </location>
</feature>
<keyword evidence="5 6" id="KW-0472">Membrane</keyword>
<keyword evidence="9" id="KW-1185">Reference proteome</keyword>
<feature type="transmembrane region" description="Helical" evidence="6">
    <location>
        <begin position="187"/>
        <end position="205"/>
    </location>
</feature>
<reference evidence="9" key="1">
    <citation type="journal article" date="2019" name="Int. J. Syst. Evol. Microbiol.">
        <title>The Global Catalogue of Microorganisms (GCM) 10K type strain sequencing project: providing services to taxonomists for standard genome sequencing and annotation.</title>
        <authorList>
            <consortium name="The Broad Institute Genomics Platform"/>
            <consortium name="The Broad Institute Genome Sequencing Center for Infectious Disease"/>
            <person name="Wu L."/>
            <person name="Ma J."/>
        </authorList>
    </citation>
    <scope>NUCLEOTIDE SEQUENCE [LARGE SCALE GENOMIC DNA]</scope>
    <source>
        <strain evidence="9">CGMCC 1.14993</strain>
    </source>
</reference>
<feature type="transmembrane region" description="Helical" evidence="6">
    <location>
        <begin position="233"/>
        <end position="257"/>
    </location>
</feature>
<dbReference type="SUPFAM" id="SSF82866">
    <property type="entry name" value="Multidrug efflux transporter AcrB transmembrane domain"/>
    <property type="match status" value="2"/>
</dbReference>
<evidence type="ECO:0000256" key="1">
    <source>
        <dbReference type="ARBA" id="ARBA00004651"/>
    </source>
</evidence>
<dbReference type="OrthoDB" id="7051771at2"/>
<feature type="transmembrane region" description="Helical" evidence="6">
    <location>
        <begin position="585"/>
        <end position="606"/>
    </location>
</feature>
<evidence type="ECO:0000256" key="4">
    <source>
        <dbReference type="ARBA" id="ARBA00022989"/>
    </source>
</evidence>
<evidence type="ECO:0000256" key="6">
    <source>
        <dbReference type="SAM" id="Phobius"/>
    </source>
</evidence>
<name>A0A8J3AF63_9BACI</name>
<dbReference type="GO" id="GO:0005886">
    <property type="term" value="C:plasma membrane"/>
    <property type="evidence" value="ECO:0007669"/>
    <property type="project" value="UniProtKB-SubCell"/>
</dbReference>
<feature type="transmembrane region" description="Helical" evidence="6">
    <location>
        <begin position="695"/>
        <end position="714"/>
    </location>
</feature>
<feature type="transmembrane region" description="Helical" evidence="6">
    <location>
        <begin position="372"/>
        <end position="390"/>
    </location>
</feature>
<dbReference type="Pfam" id="PF03176">
    <property type="entry name" value="MMPL"/>
    <property type="match status" value="2"/>
</dbReference>
<feature type="transmembrane region" description="Helical" evidence="6">
    <location>
        <begin position="559"/>
        <end position="578"/>
    </location>
</feature>
<organism evidence="8 9">
    <name type="scientific">Gottfriedia solisilvae</name>
    <dbReference type="NCBI Taxonomy" id="1516104"/>
    <lineage>
        <taxon>Bacteria</taxon>
        <taxon>Bacillati</taxon>
        <taxon>Bacillota</taxon>
        <taxon>Bacilli</taxon>
        <taxon>Bacillales</taxon>
        <taxon>Bacillaceae</taxon>
        <taxon>Gottfriedia</taxon>
    </lineage>
</organism>
<dbReference type="InterPro" id="IPR000731">
    <property type="entry name" value="SSD"/>
</dbReference>
<dbReference type="AlphaFoldDB" id="A0A8J3AF63"/>
<gene>
    <name evidence="8" type="ORF">GCM10007380_07030</name>
</gene>
<dbReference type="RefSeq" id="WP_087998960.1">
    <property type="nucleotide sequence ID" value="NZ_BMHB01000001.1"/>
</dbReference>